<proteinExistence type="predicted"/>
<keyword evidence="3" id="KW-1185">Reference proteome</keyword>
<dbReference type="EMBL" id="CP007128">
    <property type="protein sequence ID" value="AHG88042.1"/>
    <property type="molecule type" value="Genomic_DNA"/>
</dbReference>
<accession>W0RC65</accession>
<sequence length="88" mass="10243">MLVTVTPRLRIHRDEVLCAILRGNSVLLRFVGMKPMRVPVDDLTDEARHWLLPSLAPRDIPLDEGEEVEESVEEEVEEEEEPRKERRA</sequence>
<dbReference type="RefSeq" id="WP_025409587.1">
    <property type="nucleotide sequence ID" value="NZ_CP007128.1"/>
</dbReference>
<evidence type="ECO:0000256" key="1">
    <source>
        <dbReference type="SAM" id="MobiDB-lite"/>
    </source>
</evidence>
<evidence type="ECO:0000313" key="2">
    <source>
        <dbReference type="EMBL" id="AHG88042.1"/>
    </source>
</evidence>
<gene>
    <name evidence="2" type="ORF">J421_0505</name>
</gene>
<reference evidence="2 3" key="1">
    <citation type="journal article" date="2014" name="Genome Announc.">
        <title>Genome Sequence and Methylome of Soil Bacterium Gemmatirosa kalamazoonensis KBS708T, a Member of the Rarely Cultivated Gemmatimonadetes Phylum.</title>
        <authorList>
            <person name="Debruyn J.M."/>
            <person name="Radosevich M."/>
            <person name="Wommack K.E."/>
            <person name="Polson S.W."/>
            <person name="Hauser L.J."/>
            <person name="Fawaz M.N."/>
            <person name="Korlach J."/>
            <person name="Tsai Y.C."/>
        </authorList>
    </citation>
    <scope>NUCLEOTIDE SEQUENCE [LARGE SCALE GENOMIC DNA]</scope>
    <source>
        <strain evidence="2 3">KBS708</strain>
    </source>
</reference>
<dbReference type="HOGENOM" id="CLU_2464622_0_0_0"/>
<dbReference type="InParanoid" id="W0RC65"/>
<evidence type="ECO:0000313" key="3">
    <source>
        <dbReference type="Proteomes" id="UP000019151"/>
    </source>
</evidence>
<dbReference type="STRING" id="861299.J421_0505"/>
<feature type="compositionally biased region" description="Acidic residues" evidence="1">
    <location>
        <begin position="62"/>
        <end position="80"/>
    </location>
</feature>
<feature type="region of interest" description="Disordered" evidence="1">
    <location>
        <begin position="61"/>
        <end position="88"/>
    </location>
</feature>
<name>W0RC65_9BACT</name>
<protein>
    <submittedName>
        <fullName evidence="2">Uncharacterized protein</fullName>
    </submittedName>
</protein>
<organism evidence="2 3">
    <name type="scientific">Gemmatirosa kalamazoonensis</name>
    <dbReference type="NCBI Taxonomy" id="861299"/>
    <lineage>
        <taxon>Bacteria</taxon>
        <taxon>Pseudomonadati</taxon>
        <taxon>Gemmatimonadota</taxon>
        <taxon>Gemmatimonadia</taxon>
        <taxon>Gemmatimonadales</taxon>
        <taxon>Gemmatimonadaceae</taxon>
        <taxon>Gemmatirosa</taxon>
    </lineage>
</organism>
<dbReference type="AlphaFoldDB" id="W0RC65"/>
<dbReference type="KEGG" id="gba:J421_0505"/>
<dbReference type="Proteomes" id="UP000019151">
    <property type="component" value="Chromosome"/>
</dbReference>